<accession>A0A7W4VWD6</accession>
<keyword evidence="9" id="KW-0282">Flagellum</keyword>
<organism evidence="9 10">
    <name type="scientific">Nocardioides soli</name>
    <dbReference type="NCBI Taxonomy" id="1036020"/>
    <lineage>
        <taxon>Bacteria</taxon>
        <taxon>Bacillati</taxon>
        <taxon>Actinomycetota</taxon>
        <taxon>Actinomycetes</taxon>
        <taxon>Propionibacteriales</taxon>
        <taxon>Nocardioidaceae</taxon>
        <taxon>Nocardioides</taxon>
    </lineage>
</organism>
<keyword evidence="3" id="KW-0813">Transport</keyword>
<dbReference type="RefSeq" id="WP_183592910.1">
    <property type="nucleotide sequence ID" value="NZ_JACHWR010000002.1"/>
</dbReference>
<dbReference type="Proteomes" id="UP000589626">
    <property type="component" value="Unassembled WGS sequence"/>
</dbReference>
<dbReference type="InterPro" id="IPR051472">
    <property type="entry name" value="T3SS_Stator/FliH"/>
</dbReference>
<evidence type="ECO:0000256" key="6">
    <source>
        <dbReference type="ARBA" id="ARBA00023225"/>
    </source>
</evidence>
<dbReference type="GO" id="GO:0015031">
    <property type="term" value="P:protein transport"/>
    <property type="evidence" value="ECO:0007669"/>
    <property type="project" value="UniProtKB-KW"/>
</dbReference>
<evidence type="ECO:0000259" key="8">
    <source>
        <dbReference type="Pfam" id="PF02108"/>
    </source>
</evidence>
<sequence length="235" mass="24405">MSEALTHPETAEPADTGQPVVWPSAERPDLRRGVWTRLGDGRVLGDGPTEAILGGLAERTRTAAQAQGYAVGWAAGQQAALRRAAEREAAATAEAERREAARAREHALAVVALEEAAAALTAAATEVTARIGEQAADLAFELTRTLVGHELSVTADPGADVVARVLAVLPSGPAVTVRLHPRTAEGVSPDPLGAHGVEVVADPALDPHDAVVETDTTAIDLRISEALDRLREALS</sequence>
<dbReference type="GO" id="GO:0044781">
    <property type="term" value="P:bacterial-type flagellum organization"/>
    <property type="evidence" value="ECO:0007669"/>
    <property type="project" value="UniProtKB-KW"/>
</dbReference>
<dbReference type="InterPro" id="IPR018035">
    <property type="entry name" value="Flagellar_FliH/T3SS_HrpE"/>
</dbReference>
<evidence type="ECO:0000256" key="5">
    <source>
        <dbReference type="ARBA" id="ARBA00022927"/>
    </source>
</evidence>
<comment type="function">
    <text evidence="1">Needed for flagellar regrowth and assembly.</text>
</comment>
<proteinExistence type="inferred from homology"/>
<dbReference type="AlphaFoldDB" id="A0A7W4VWD6"/>
<evidence type="ECO:0000313" key="9">
    <source>
        <dbReference type="EMBL" id="MBB3043011.1"/>
    </source>
</evidence>
<evidence type="ECO:0000256" key="1">
    <source>
        <dbReference type="ARBA" id="ARBA00003041"/>
    </source>
</evidence>
<feature type="domain" description="Flagellar assembly protein FliH/Type III secretion system HrpE" evidence="8">
    <location>
        <begin position="112"/>
        <end position="229"/>
    </location>
</feature>
<dbReference type="Pfam" id="PF02108">
    <property type="entry name" value="FliH"/>
    <property type="match status" value="1"/>
</dbReference>
<evidence type="ECO:0000256" key="4">
    <source>
        <dbReference type="ARBA" id="ARBA00022795"/>
    </source>
</evidence>
<dbReference type="GO" id="GO:0005829">
    <property type="term" value="C:cytosol"/>
    <property type="evidence" value="ECO:0007669"/>
    <property type="project" value="TreeGrafter"/>
</dbReference>
<reference evidence="9 10" key="1">
    <citation type="submission" date="2020-08" db="EMBL/GenBank/DDBJ databases">
        <title>Sequencing the genomes of 1000 actinobacteria strains.</title>
        <authorList>
            <person name="Klenk H.-P."/>
        </authorList>
    </citation>
    <scope>NUCLEOTIDE SEQUENCE [LARGE SCALE GENOMIC DNA]</scope>
    <source>
        <strain evidence="9 10">DSM 105498</strain>
    </source>
</reference>
<evidence type="ECO:0000256" key="2">
    <source>
        <dbReference type="ARBA" id="ARBA00006602"/>
    </source>
</evidence>
<name>A0A7W4VWD6_9ACTN</name>
<dbReference type="EMBL" id="JACHWR010000002">
    <property type="protein sequence ID" value="MBB3043011.1"/>
    <property type="molecule type" value="Genomic_DNA"/>
</dbReference>
<protein>
    <submittedName>
        <fullName evidence="9">Flagellar assembly protein FliH</fullName>
    </submittedName>
</protein>
<keyword evidence="9" id="KW-0969">Cilium</keyword>
<evidence type="ECO:0000256" key="3">
    <source>
        <dbReference type="ARBA" id="ARBA00022448"/>
    </source>
</evidence>
<evidence type="ECO:0000313" key="10">
    <source>
        <dbReference type="Proteomes" id="UP000589626"/>
    </source>
</evidence>
<comment type="similarity">
    <text evidence="2">Belongs to the FliH family.</text>
</comment>
<keyword evidence="4" id="KW-1005">Bacterial flagellum biogenesis</keyword>
<evidence type="ECO:0000256" key="7">
    <source>
        <dbReference type="SAM" id="MobiDB-lite"/>
    </source>
</evidence>
<dbReference type="PANTHER" id="PTHR34982:SF1">
    <property type="entry name" value="FLAGELLAR ASSEMBLY PROTEIN FLIH"/>
    <property type="match status" value="1"/>
</dbReference>
<keyword evidence="5" id="KW-0653">Protein transport</keyword>
<keyword evidence="10" id="KW-1185">Reference proteome</keyword>
<dbReference type="PANTHER" id="PTHR34982">
    <property type="entry name" value="YOP PROTEINS TRANSLOCATION PROTEIN L"/>
    <property type="match status" value="1"/>
</dbReference>
<keyword evidence="6" id="KW-1006">Bacterial flagellum protein export</keyword>
<keyword evidence="9" id="KW-0966">Cell projection</keyword>
<comment type="caution">
    <text evidence="9">The sequence shown here is derived from an EMBL/GenBank/DDBJ whole genome shotgun (WGS) entry which is preliminary data.</text>
</comment>
<gene>
    <name evidence="9" type="ORF">FHU40_002829</name>
</gene>
<feature type="region of interest" description="Disordered" evidence="7">
    <location>
        <begin position="1"/>
        <end position="25"/>
    </location>
</feature>